<keyword evidence="2" id="KW-1185">Reference proteome</keyword>
<sequence length="184" mass="20997">MCWWHCQELGWCEWLIAACVIWVLDRVLRIFRMSLFGYQQAHIEIINEESFKVTIKKPKLFHSGPGQFGYVYFSDPLLWFQNHPFTILNEGEYLVFYIKHKSGITGKIYTQLVTAGGKLTKKVCVEGPYGDVAPVAKYKNALMVAAGAGFPGVFGHALEMTQKDNPQNIKLIWVQKSFAGAQFR</sequence>
<evidence type="ECO:0000313" key="1">
    <source>
        <dbReference type="EMBL" id="GMF03715.1"/>
    </source>
</evidence>
<organism evidence="1 2">
    <name type="scientific">Ambrosiozyma monospora</name>
    <name type="common">Yeast</name>
    <name type="synonym">Endomycopsis monosporus</name>
    <dbReference type="NCBI Taxonomy" id="43982"/>
    <lineage>
        <taxon>Eukaryota</taxon>
        <taxon>Fungi</taxon>
        <taxon>Dikarya</taxon>
        <taxon>Ascomycota</taxon>
        <taxon>Saccharomycotina</taxon>
        <taxon>Pichiomycetes</taxon>
        <taxon>Pichiales</taxon>
        <taxon>Pichiaceae</taxon>
        <taxon>Ambrosiozyma</taxon>
    </lineage>
</organism>
<gene>
    <name evidence="1" type="ORF">Amon02_001188200</name>
</gene>
<evidence type="ECO:0000313" key="2">
    <source>
        <dbReference type="Proteomes" id="UP001165064"/>
    </source>
</evidence>
<dbReference type="EMBL" id="BSXS01013207">
    <property type="protein sequence ID" value="GMF03715.1"/>
    <property type="molecule type" value="Genomic_DNA"/>
</dbReference>
<dbReference type="Proteomes" id="UP001165064">
    <property type="component" value="Unassembled WGS sequence"/>
</dbReference>
<accession>A0ACB5U8H5</accession>
<protein>
    <submittedName>
        <fullName evidence="1">Unnamed protein product</fullName>
    </submittedName>
</protein>
<proteinExistence type="predicted"/>
<reference evidence="1" key="1">
    <citation type="submission" date="2023-04" db="EMBL/GenBank/DDBJ databases">
        <title>Ambrosiozyma monospora NBRC 10751.</title>
        <authorList>
            <person name="Ichikawa N."/>
            <person name="Sato H."/>
            <person name="Tonouchi N."/>
        </authorList>
    </citation>
    <scope>NUCLEOTIDE SEQUENCE</scope>
    <source>
        <strain evidence="1">NBRC 10751</strain>
    </source>
</reference>
<name>A0ACB5U8H5_AMBMO</name>
<comment type="caution">
    <text evidence="1">The sequence shown here is derived from an EMBL/GenBank/DDBJ whole genome shotgun (WGS) entry which is preliminary data.</text>
</comment>